<protein>
    <recommendedName>
        <fullName evidence="5">AAA+ ATPase domain-containing protein</fullName>
    </recommendedName>
</protein>
<name>A0A0L0SAY5_ALLM3</name>
<accession>A0A0L0SAY5</accession>
<dbReference type="EMBL" id="GG745334">
    <property type="protein sequence ID" value="KNE59559.1"/>
    <property type="molecule type" value="Genomic_DNA"/>
</dbReference>
<proteinExistence type="inferred from homology"/>
<evidence type="ECO:0000256" key="2">
    <source>
        <dbReference type="ARBA" id="ARBA00022741"/>
    </source>
</evidence>
<reference evidence="7" key="2">
    <citation type="submission" date="2009-11" db="EMBL/GenBank/DDBJ databases">
        <title>The Genome Sequence of Allomyces macrogynus strain ATCC 38327.</title>
        <authorList>
            <consortium name="The Broad Institute Genome Sequencing Platform"/>
            <person name="Russ C."/>
            <person name="Cuomo C."/>
            <person name="Shea T."/>
            <person name="Young S.K."/>
            <person name="Zeng Q."/>
            <person name="Koehrsen M."/>
            <person name="Haas B."/>
            <person name="Borodovsky M."/>
            <person name="Guigo R."/>
            <person name="Alvarado L."/>
            <person name="Berlin A."/>
            <person name="Borenstein D."/>
            <person name="Chen Z."/>
            <person name="Engels R."/>
            <person name="Freedman E."/>
            <person name="Gellesch M."/>
            <person name="Goldberg J."/>
            <person name="Griggs A."/>
            <person name="Gujja S."/>
            <person name="Heiman D."/>
            <person name="Hepburn T."/>
            <person name="Howarth C."/>
            <person name="Jen D."/>
            <person name="Larson L."/>
            <person name="Lewis B."/>
            <person name="Mehta T."/>
            <person name="Park D."/>
            <person name="Pearson M."/>
            <person name="Roberts A."/>
            <person name="Saif S."/>
            <person name="Shenoy N."/>
            <person name="Sisk P."/>
            <person name="Stolte C."/>
            <person name="Sykes S."/>
            <person name="Walk T."/>
            <person name="White J."/>
            <person name="Yandava C."/>
            <person name="Burger G."/>
            <person name="Gray M.W."/>
            <person name="Holland P.W.H."/>
            <person name="King N."/>
            <person name="Lang F.B.F."/>
            <person name="Roger A.J."/>
            <person name="Ruiz-Trillo I."/>
            <person name="Lander E."/>
            <person name="Nusbaum C."/>
        </authorList>
    </citation>
    <scope>NUCLEOTIDE SEQUENCE [LARGE SCALE GENOMIC DNA]</scope>
    <source>
        <strain evidence="7">ATCC 38327</strain>
    </source>
</reference>
<dbReference type="InterPro" id="IPR027417">
    <property type="entry name" value="P-loop_NTPase"/>
</dbReference>
<dbReference type="SUPFAM" id="SSF52540">
    <property type="entry name" value="P-loop containing nucleoside triphosphate hydrolases"/>
    <property type="match status" value="2"/>
</dbReference>
<evidence type="ECO:0000256" key="1">
    <source>
        <dbReference type="ARBA" id="ARBA00006914"/>
    </source>
</evidence>
<evidence type="ECO:0000313" key="6">
    <source>
        <dbReference type="EMBL" id="KNE59559.1"/>
    </source>
</evidence>
<dbReference type="SMART" id="SM00382">
    <property type="entry name" value="AAA"/>
    <property type="match status" value="2"/>
</dbReference>
<dbReference type="InterPro" id="IPR003593">
    <property type="entry name" value="AAA+_ATPase"/>
</dbReference>
<sequence length="438" mass="46822">MPSLVASAVKWLRTTLVSGIPSHALVVGSPGSGKTHLVTSLAQHANVPYVAHTYTGDLSTLARHLTHPAATPQIVILEQLDLLDTAHADLLAHLLDHASGTTVLAVTDRPHVVPVSLLRSRRLEHTIRLAAPTPDGRRAMLARMLAPMRADDGMVDMLTARTHGFGTVLDDELAAAASEVQPAALLEHQTKIPSVSFTDVYGLDNVIDEIRCNVIDPMTQLNSALAQLGLARGIIFHGPTGTGKSMLAYALVRELSVNCVTIDASQILSKVVGESERTIAKVFQSARAAAPCILLIDQLETLCGARGAGPGTTECTTDRVVTCFLTELDGILATPATPDNHIFVVAMTNRIDDIDSALLRPGRLELHALVDVPSPAQRSAIVRGYARRHPCNLSDDELELLVSRCDGMTGAEIQNRFQEAAVRAIRENAASIGLDHFP</sequence>
<dbReference type="GO" id="GO:0016887">
    <property type="term" value="F:ATP hydrolysis activity"/>
    <property type="evidence" value="ECO:0007669"/>
    <property type="project" value="InterPro"/>
</dbReference>
<dbReference type="InterPro" id="IPR003960">
    <property type="entry name" value="ATPase_AAA_CS"/>
</dbReference>
<dbReference type="eggNOG" id="KOG0730">
    <property type="taxonomic scope" value="Eukaryota"/>
</dbReference>
<keyword evidence="2 4" id="KW-0547">Nucleotide-binding</keyword>
<reference evidence="6 7" key="1">
    <citation type="submission" date="2009-11" db="EMBL/GenBank/DDBJ databases">
        <title>Annotation of Allomyces macrogynus ATCC 38327.</title>
        <authorList>
            <consortium name="The Broad Institute Genome Sequencing Platform"/>
            <person name="Russ C."/>
            <person name="Cuomo C."/>
            <person name="Burger G."/>
            <person name="Gray M.W."/>
            <person name="Holland P.W.H."/>
            <person name="King N."/>
            <person name="Lang F.B.F."/>
            <person name="Roger A.J."/>
            <person name="Ruiz-Trillo I."/>
            <person name="Young S.K."/>
            <person name="Zeng Q."/>
            <person name="Gargeya S."/>
            <person name="Fitzgerald M."/>
            <person name="Haas B."/>
            <person name="Abouelleil A."/>
            <person name="Alvarado L."/>
            <person name="Arachchi H.M."/>
            <person name="Berlin A."/>
            <person name="Chapman S.B."/>
            <person name="Gearin G."/>
            <person name="Goldberg J."/>
            <person name="Griggs A."/>
            <person name="Gujja S."/>
            <person name="Hansen M."/>
            <person name="Heiman D."/>
            <person name="Howarth C."/>
            <person name="Larimer J."/>
            <person name="Lui A."/>
            <person name="MacDonald P.J.P."/>
            <person name="McCowen C."/>
            <person name="Montmayeur A."/>
            <person name="Murphy C."/>
            <person name="Neiman D."/>
            <person name="Pearson M."/>
            <person name="Priest M."/>
            <person name="Roberts A."/>
            <person name="Saif S."/>
            <person name="Shea T."/>
            <person name="Sisk P."/>
            <person name="Stolte C."/>
            <person name="Sykes S."/>
            <person name="Wortman J."/>
            <person name="Nusbaum C."/>
            <person name="Birren B."/>
        </authorList>
    </citation>
    <scope>NUCLEOTIDE SEQUENCE [LARGE SCALE GENOMIC DNA]</scope>
    <source>
        <strain evidence="6 7">ATCC 38327</strain>
    </source>
</reference>
<dbReference type="Proteomes" id="UP000054350">
    <property type="component" value="Unassembled WGS sequence"/>
</dbReference>
<dbReference type="OrthoDB" id="27435at2759"/>
<evidence type="ECO:0000256" key="4">
    <source>
        <dbReference type="RuleBase" id="RU003651"/>
    </source>
</evidence>
<evidence type="ECO:0000259" key="5">
    <source>
        <dbReference type="SMART" id="SM00382"/>
    </source>
</evidence>
<dbReference type="InterPro" id="IPR041569">
    <property type="entry name" value="AAA_lid_3"/>
</dbReference>
<dbReference type="AlphaFoldDB" id="A0A0L0SAY5"/>
<comment type="similarity">
    <text evidence="1 4">Belongs to the AAA ATPase family.</text>
</comment>
<dbReference type="OMA" id="NAYVIGM"/>
<dbReference type="Pfam" id="PF00004">
    <property type="entry name" value="AAA"/>
    <property type="match status" value="2"/>
</dbReference>
<dbReference type="InterPro" id="IPR050168">
    <property type="entry name" value="AAA_ATPase_domain"/>
</dbReference>
<dbReference type="PROSITE" id="PS00674">
    <property type="entry name" value="AAA"/>
    <property type="match status" value="1"/>
</dbReference>
<evidence type="ECO:0000313" key="7">
    <source>
        <dbReference type="Proteomes" id="UP000054350"/>
    </source>
</evidence>
<dbReference type="Pfam" id="PF17862">
    <property type="entry name" value="AAA_lid_3"/>
    <property type="match status" value="1"/>
</dbReference>
<dbReference type="FunFam" id="3.40.50.300:FF:001921">
    <property type="entry name" value="AAA ATPase domain-containing protein"/>
    <property type="match status" value="1"/>
</dbReference>
<keyword evidence="3 4" id="KW-0067">ATP-binding</keyword>
<dbReference type="GO" id="GO:0005524">
    <property type="term" value="F:ATP binding"/>
    <property type="evidence" value="ECO:0007669"/>
    <property type="project" value="UniProtKB-KW"/>
</dbReference>
<dbReference type="PANTHER" id="PTHR23077:SF171">
    <property type="entry name" value="NUCLEAR VALOSIN-CONTAINING PROTEIN-LIKE"/>
    <property type="match status" value="1"/>
</dbReference>
<feature type="domain" description="AAA+ ATPase" evidence="5">
    <location>
        <begin position="230"/>
        <end position="374"/>
    </location>
</feature>
<keyword evidence="7" id="KW-1185">Reference proteome</keyword>
<dbReference type="Gene3D" id="1.10.8.60">
    <property type="match status" value="1"/>
</dbReference>
<dbReference type="InterPro" id="IPR003959">
    <property type="entry name" value="ATPase_AAA_core"/>
</dbReference>
<dbReference type="Gene3D" id="3.40.50.300">
    <property type="entry name" value="P-loop containing nucleotide triphosphate hydrolases"/>
    <property type="match status" value="2"/>
</dbReference>
<gene>
    <name evidence="6" type="ORF">AMAG_03822</name>
</gene>
<dbReference type="VEuPathDB" id="FungiDB:AMAG_03822"/>
<dbReference type="PANTHER" id="PTHR23077">
    <property type="entry name" value="AAA-FAMILY ATPASE"/>
    <property type="match status" value="1"/>
</dbReference>
<dbReference type="STRING" id="578462.A0A0L0SAY5"/>
<organism evidence="6 7">
    <name type="scientific">Allomyces macrogynus (strain ATCC 38327)</name>
    <name type="common">Allomyces javanicus var. macrogynus</name>
    <dbReference type="NCBI Taxonomy" id="578462"/>
    <lineage>
        <taxon>Eukaryota</taxon>
        <taxon>Fungi</taxon>
        <taxon>Fungi incertae sedis</taxon>
        <taxon>Blastocladiomycota</taxon>
        <taxon>Blastocladiomycetes</taxon>
        <taxon>Blastocladiales</taxon>
        <taxon>Blastocladiaceae</taxon>
        <taxon>Allomyces</taxon>
    </lineage>
</organism>
<evidence type="ECO:0000256" key="3">
    <source>
        <dbReference type="ARBA" id="ARBA00022840"/>
    </source>
</evidence>
<feature type="domain" description="AAA+ ATPase" evidence="5">
    <location>
        <begin position="20"/>
        <end position="133"/>
    </location>
</feature>